<evidence type="ECO:0000313" key="2">
    <source>
        <dbReference type="Proteomes" id="UP001365542"/>
    </source>
</evidence>
<organism evidence="1 2">
    <name type="scientific">Orbilia ellipsospora</name>
    <dbReference type="NCBI Taxonomy" id="2528407"/>
    <lineage>
        <taxon>Eukaryota</taxon>
        <taxon>Fungi</taxon>
        <taxon>Dikarya</taxon>
        <taxon>Ascomycota</taxon>
        <taxon>Pezizomycotina</taxon>
        <taxon>Orbiliomycetes</taxon>
        <taxon>Orbiliales</taxon>
        <taxon>Orbiliaceae</taxon>
        <taxon>Orbilia</taxon>
    </lineage>
</organism>
<dbReference type="Gene3D" id="2.170.270.10">
    <property type="entry name" value="SET domain"/>
    <property type="match status" value="1"/>
</dbReference>
<proteinExistence type="predicted"/>
<evidence type="ECO:0008006" key="3">
    <source>
        <dbReference type="Google" id="ProtNLM"/>
    </source>
</evidence>
<comment type="caution">
    <text evidence="1">The sequence shown here is derived from an EMBL/GenBank/DDBJ whole genome shotgun (WGS) entry which is preliminary data.</text>
</comment>
<protein>
    <recommendedName>
        <fullName evidence="3">SET domain-containing protein</fullName>
    </recommendedName>
</protein>
<dbReference type="InterPro" id="IPR046341">
    <property type="entry name" value="SET_dom_sf"/>
</dbReference>
<dbReference type="SUPFAM" id="SSF82199">
    <property type="entry name" value="SET domain"/>
    <property type="match status" value="1"/>
</dbReference>
<name>A0AAV9X2Z9_9PEZI</name>
<reference evidence="1 2" key="1">
    <citation type="submission" date="2019-10" db="EMBL/GenBank/DDBJ databases">
        <authorList>
            <person name="Palmer J.M."/>
        </authorList>
    </citation>
    <scope>NUCLEOTIDE SEQUENCE [LARGE SCALE GENOMIC DNA]</scope>
    <source>
        <strain evidence="1 2">TWF694</strain>
    </source>
</reference>
<sequence>MAFITATTDIPRGTEVFLNYLGDDYNPYKDQSRRTQLKEKWGFECVCPFCKFELENAEYSISLQKVPEAINDLLNGSFTEDLDAQMRAVRGCINILRDDYMDTPDEIPNFEMVYALMAEEWLRTQTDKSIVEVIDIRPYIGMELALKVIQALRGEYRFEAGDIRILKYGFVCKWLVEAYMLAAVSMSRFYGPVYWTLRGAAKALYGMVAGESVTFDKVFWSRINDGLGPLTEENMQPGDDMIDYLVSEGLDRSELG</sequence>
<evidence type="ECO:0000313" key="1">
    <source>
        <dbReference type="EMBL" id="KAK6531882.1"/>
    </source>
</evidence>
<keyword evidence="2" id="KW-1185">Reference proteome</keyword>
<accession>A0AAV9X2Z9</accession>
<dbReference type="EMBL" id="JAVHJO010000012">
    <property type="protein sequence ID" value="KAK6531882.1"/>
    <property type="molecule type" value="Genomic_DNA"/>
</dbReference>
<dbReference type="Proteomes" id="UP001365542">
    <property type="component" value="Unassembled WGS sequence"/>
</dbReference>
<dbReference type="AlphaFoldDB" id="A0AAV9X2Z9"/>
<gene>
    <name evidence="1" type="ORF">TWF694_003047</name>
</gene>